<dbReference type="InterPro" id="IPR032675">
    <property type="entry name" value="LRR_dom_sf"/>
</dbReference>
<sequence>MGRMIKVDGVEFVTKSRTNSYWAGSILNFMSGLDLSCNQLTGEIPFELGKSSGVRALNLSHNLLIGPIPKTFSNLTQIESLDLSYNSLSGNIPTDLINLNFLAVFTVAHNNLSGKILDRKAQFGTFEASSYEGNPFLCGPPLENNCTAIVDLPYSPSSNETKGKWYDIDRVAFSASFVGTYITFLFGFAAVLYINPYWRQRWFDLIEEVSSSAHGHQSSAHCTQVSSPSAHGQLSLSVRPAPSQICNSSGISCGG</sequence>
<name>A0A4S4E2F7_CAMSN</name>
<keyword evidence="4" id="KW-0433">Leucine-rich repeat</keyword>
<evidence type="ECO:0000256" key="5">
    <source>
        <dbReference type="ARBA" id="ARBA00022692"/>
    </source>
</evidence>
<evidence type="ECO:0000256" key="1">
    <source>
        <dbReference type="ARBA" id="ARBA00004236"/>
    </source>
</evidence>
<dbReference type="FunFam" id="3.80.10.10:FF:000111">
    <property type="entry name" value="LRR receptor-like serine/threonine-protein kinase ERECTA"/>
    <property type="match status" value="1"/>
</dbReference>
<dbReference type="PANTHER" id="PTHR48062">
    <property type="entry name" value="RECEPTOR-LIKE PROTEIN 14"/>
    <property type="match status" value="1"/>
</dbReference>
<evidence type="ECO:0000256" key="2">
    <source>
        <dbReference type="ARBA" id="ARBA00009592"/>
    </source>
</evidence>
<gene>
    <name evidence="13" type="ORF">TEA_028111</name>
</gene>
<dbReference type="InterPro" id="IPR051502">
    <property type="entry name" value="RLP_Defense_Trigger"/>
</dbReference>
<evidence type="ECO:0000256" key="8">
    <source>
        <dbReference type="ARBA" id="ARBA00022989"/>
    </source>
</evidence>
<accession>A0A4S4E2F7</accession>
<keyword evidence="14" id="KW-1185">Reference proteome</keyword>
<evidence type="ECO:0000256" key="11">
    <source>
        <dbReference type="ARBA" id="ARBA00037847"/>
    </source>
</evidence>
<evidence type="ECO:0000256" key="6">
    <source>
        <dbReference type="ARBA" id="ARBA00022729"/>
    </source>
</evidence>
<evidence type="ECO:0000256" key="9">
    <source>
        <dbReference type="ARBA" id="ARBA00023136"/>
    </source>
</evidence>
<comment type="similarity">
    <text evidence="2">Belongs to the RLP family.</text>
</comment>
<evidence type="ECO:0000256" key="12">
    <source>
        <dbReference type="SAM" id="Phobius"/>
    </source>
</evidence>
<dbReference type="InterPro" id="IPR001611">
    <property type="entry name" value="Leu-rich_rpt"/>
</dbReference>
<dbReference type="Pfam" id="PF00560">
    <property type="entry name" value="LRR_1"/>
    <property type="match status" value="3"/>
</dbReference>
<keyword evidence="5 12" id="KW-0812">Transmembrane</keyword>
<keyword evidence="9 12" id="KW-0472">Membrane</keyword>
<dbReference type="GO" id="GO:0005886">
    <property type="term" value="C:plasma membrane"/>
    <property type="evidence" value="ECO:0007669"/>
    <property type="project" value="UniProtKB-SubCell"/>
</dbReference>
<dbReference type="EMBL" id="SDRB02008080">
    <property type="protein sequence ID" value="THG10040.1"/>
    <property type="molecule type" value="Genomic_DNA"/>
</dbReference>
<feature type="transmembrane region" description="Helical" evidence="12">
    <location>
        <begin position="171"/>
        <end position="194"/>
    </location>
</feature>
<evidence type="ECO:0000256" key="10">
    <source>
        <dbReference type="ARBA" id="ARBA00023180"/>
    </source>
</evidence>
<protein>
    <recommendedName>
        <fullName evidence="15">Leucine-rich repeat-containing N-terminal plant-type domain-containing protein</fullName>
    </recommendedName>
</protein>
<keyword evidence="10" id="KW-0325">Glycoprotein</keyword>
<evidence type="ECO:0000313" key="14">
    <source>
        <dbReference type="Proteomes" id="UP000306102"/>
    </source>
</evidence>
<dbReference type="AlphaFoldDB" id="A0A4S4E2F7"/>
<dbReference type="STRING" id="542762.A0A4S4E2F7"/>
<evidence type="ECO:0000256" key="7">
    <source>
        <dbReference type="ARBA" id="ARBA00022737"/>
    </source>
</evidence>
<evidence type="ECO:0000256" key="4">
    <source>
        <dbReference type="ARBA" id="ARBA00022614"/>
    </source>
</evidence>
<dbReference type="PRINTS" id="PR00019">
    <property type="entry name" value="LEURICHRPT"/>
</dbReference>
<dbReference type="PANTHER" id="PTHR48062:SF52">
    <property type="entry name" value="RECEPTOR-LIKE PROTEIN 8-RELATED"/>
    <property type="match status" value="1"/>
</dbReference>
<evidence type="ECO:0000313" key="13">
    <source>
        <dbReference type="EMBL" id="THG10040.1"/>
    </source>
</evidence>
<dbReference type="Gene3D" id="3.80.10.10">
    <property type="entry name" value="Ribonuclease Inhibitor"/>
    <property type="match status" value="1"/>
</dbReference>
<comment type="subcellular location">
    <subcellularLocation>
        <location evidence="1">Cell membrane</location>
    </subcellularLocation>
    <subcellularLocation>
        <location evidence="11">Endomembrane system</location>
        <topology evidence="11">Single-pass membrane protein</topology>
    </subcellularLocation>
</comment>
<keyword evidence="3" id="KW-1003">Cell membrane</keyword>
<evidence type="ECO:0008006" key="15">
    <source>
        <dbReference type="Google" id="ProtNLM"/>
    </source>
</evidence>
<reference evidence="13 14" key="1">
    <citation type="journal article" date="2018" name="Proc. Natl. Acad. Sci. U.S.A.">
        <title>Draft genome sequence of Camellia sinensis var. sinensis provides insights into the evolution of the tea genome and tea quality.</title>
        <authorList>
            <person name="Wei C."/>
            <person name="Yang H."/>
            <person name="Wang S."/>
            <person name="Zhao J."/>
            <person name="Liu C."/>
            <person name="Gao L."/>
            <person name="Xia E."/>
            <person name="Lu Y."/>
            <person name="Tai Y."/>
            <person name="She G."/>
            <person name="Sun J."/>
            <person name="Cao H."/>
            <person name="Tong W."/>
            <person name="Gao Q."/>
            <person name="Li Y."/>
            <person name="Deng W."/>
            <person name="Jiang X."/>
            <person name="Wang W."/>
            <person name="Chen Q."/>
            <person name="Zhang S."/>
            <person name="Li H."/>
            <person name="Wu J."/>
            <person name="Wang P."/>
            <person name="Li P."/>
            <person name="Shi C."/>
            <person name="Zheng F."/>
            <person name="Jian J."/>
            <person name="Huang B."/>
            <person name="Shan D."/>
            <person name="Shi M."/>
            <person name="Fang C."/>
            <person name="Yue Y."/>
            <person name="Li F."/>
            <person name="Li D."/>
            <person name="Wei S."/>
            <person name="Han B."/>
            <person name="Jiang C."/>
            <person name="Yin Y."/>
            <person name="Xia T."/>
            <person name="Zhang Z."/>
            <person name="Bennetzen J.L."/>
            <person name="Zhao S."/>
            <person name="Wan X."/>
        </authorList>
    </citation>
    <scope>NUCLEOTIDE SEQUENCE [LARGE SCALE GENOMIC DNA]</scope>
    <source>
        <strain evidence="14">cv. Shuchazao</strain>
        <tissue evidence="13">Leaf</tissue>
    </source>
</reference>
<organism evidence="13 14">
    <name type="scientific">Camellia sinensis var. sinensis</name>
    <name type="common">China tea</name>
    <dbReference type="NCBI Taxonomy" id="542762"/>
    <lineage>
        <taxon>Eukaryota</taxon>
        <taxon>Viridiplantae</taxon>
        <taxon>Streptophyta</taxon>
        <taxon>Embryophyta</taxon>
        <taxon>Tracheophyta</taxon>
        <taxon>Spermatophyta</taxon>
        <taxon>Magnoliopsida</taxon>
        <taxon>eudicotyledons</taxon>
        <taxon>Gunneridae</taxon>
        <taxon>Pentapetalae</taxon>
        <taxon>asterids</taxon>
        <taxon>Ericales</taxon>
        <taxon>Theaceae</taxon>
        <taxon>Camellia</taxon>
    </lineage>
</organism>
<dbReference type="GO" id="GO:0012505">
    <property type="term" value="C:endomembrane system"/>
    <property type="evidence" value="ECO:0007669"/>
    <property type="project" value="UniProtKB-SubCell"/>
</dbReference>
<keyword evidence="6" id="KW-0732">Signal</keyword>
<dbReference type="SUPFAM" id="SSF52058">
    <property type="entry name" value="L domain-like"/>
    <property type="match status" value="1"/>
</dbReference>
<evidence type="ECO:0000256" key="3">
    <source>
        <dbReference type="ARBA" id="ARBA00022475"/>
    </source>
</evidence>
<keyword evidence="7" id="KW-0677">Repeat</keyword>
<proteinExistence type="inferred from homology"/>
<comment type="caution">
    <text evidence="13">The sequence shown here is derived from an EMBL/GenBank/DDBJ whole genome shotgun (WGS) entry which is preliminary data.</text>
</comment>
<dbReference type="Proteomes" id="UP000306102">
    <property type="component" value="Unassembled WGS sequence"/>
</dbReference>
<keyword evidence="8 12" id="KW-1133">Transmembrane helix</keyword>